<gene>
    <name evidence="1" type="ORF">JK363_37165</name>
</gene>
<organism evidence="1 2">
    <name type="scientific">Streptomyces coffeae</name>
    <dbReference type="NCBI Taxonomy" id="621382"/>
    <lineage>
        <taxon>Bacteria</taxon>
        <taxon>Bacillati</taxon>
        <taxon>Actinomycetota</taxon>
        <taxon>Actinomycetes</taxon>
        <taxon>Kitasatosporales</taxon>
        <taxon>Streptomycetaceae</taxon>
        <taxon>Streptomyces</taxon>
    </lineage>
</organism>
<evidence type="ECO:0000313" key="1">
    <source>
        <dbReference type="EMBL" id="MBL1102153.1"/>
    </source>
</evidence>
<name>A0ABS1NQ04_9ACTN</name>
<dbReference type="EMBL" id="JAERRF010000039">
    <property type="protein sequence ID" value="MBL1102153.1"/>
    <property type="molecule type" value="Genomic_DNA"/>
</dbReference>
<dbReference type="RefSeq" id="WP_201882354.1">
    <property type="nucleotide sequence ID" value="NZ_JAERRF010000039.1"/>
</dbReference>
<evidence type="ECO:0000313" key="2">
    <source>
        <dbReference type="Proteomes" id="UP000634229"/>
    </source>
</evidence>
<proteinExistence type="predicted"/>
<accession>A0ABS1NQ04</accession>
<reference evidence="1 2" key="1">
    <citation type="submission" date="2021-01" db="EMBL/GenBank/DDBJ databases">
        <title>WGS of actinomycetes isolated from Thailand.</title>
        <authorList>
            <person name="Thawai C."/>
        </authorList>
    </citation>
    <scope>NUCLEOTIDE SEQUENCE [LARGE SCALE GENOMIC DNA]</scope>
    <source>
        <strain evidence="1 2">CA1R205</strain>
    </source>
</reference>
<dbReference type="Proteomes" id="UP000634229">
    <property type="component" value="Unassembled WGS sequence"/>
</dbReference>
<sequence length="48" mass="5026">MSWSTAQVAKSGPWAVRTAHAEKTVAKHFGDPAHPASPYAAYGAGMAR</sequence>
<keyword evidence="2" id="KW-1185">Reference proteome</keyword>
<protein>
    <submittedName>
        <fullName evidence="1">Uncharacterized protein</fullName>
    </submittedName>
</protein>
<comment type="caution">
    <text evidence="1">The sequence shown here is derived from an EMBL/GenBank/DDBJ whole genome shotgun (WGS) entry which is preliminary data.</text>
</comment>